<reference evidence="1" key="1">
    <citation type="submission" date="2022-10" db="EMBL/GenBank/DDBJ databases">
        <title>Rhodococcus ferula Z13 complete genome.</title>
        <authorList>
            <person name="Long X."/>
            <person name="Zang M."/>
        </authorList>
    </citation>
    <scope>NUCLEOTIDE SEQUENCE</scope>
    <source>
        <strain evidence="1">Z13</strain>
    </source>
</reference>
<dbReference type="Proteomes" id="UP001156484">
    <property type="component" value="Chromosome"/>
</dbReference>
<sequence length="370" mass="39315">MTAPHTLTAARDAVERREAARALLQQPIVTSATDPVTVAAARRHAPALTAMFAERLGYRLVVGPTFARLEKAPLDPASPPRGARHADGDHFGPTTYACLALACAALLVPGTGDEVSAARLREQVRVDAADLGIPLGGEASARRDLDAALQLLEEWGVLTGSGSPEGTSGPTFTVHRDLLPHLTTVHLPPAPHTHPTPQPVPAAVRLYRRLVEDPFVSRSELDAETAEVLVRDRHELARRLEEDFGLVLEIRAEGALAYDPDGTLTDEQFPGPGPVQRAALLLVSELAARQTDAGAEPQVDDATADEILAGLTPAPGRLRGTASVRDPASFRRDVTALLVRLNLARPHDGGFTLTAAAARYRPVPPGGSRR</sequence>
<name>A0ACD4DJR0_9NOCA</name>
<accession>A0ACD4DJR0</accession>
<dbReference type="EMBL" id="CP107551">
    <property type="protein sequence ID" value="UYP20282.1"/>
    <property type="molecule type" value="Genomic_DNA"/>
</dbReference>
<protein>
    <submittedName>
        <fullName evidence="1">TIGR02678 family protein</fullName>
    </submittedName>
</protein>
<evidence type="ECO:0000313" key="1">
    <source>
        <dbReference type="EMBL" id="UYP20282.1"/>
    </source>
</evidence>
<gene>
    <name evidence="1" type="ORF">OED52_07040</name>
</gene>
<evidence type="ECO:0000313" key="2">
    <source>
        <dbReference type="Proteomes" id="UP001156484"/>
    </source>
</evidence>
<organism evidence="1 2">
    <name type="scientific">Rhodococcus sacchari</name>
    <dbReference type="NCBI Taxonomy" id="2962047"/>
    <lineage>
        <taxon>Bacteria</taxon>
        <taxon>Bacillati</taxon>
        <taxon>Actinomycetota</taxon>
        <taxon>Actinomycetes</taxon>
        <taxon>Mycobacteriales</taxon>
        <taxon>Nocardiaceae</taxon>
        <taxon>Rhodococcus</taxon>
    </lineage>
</organism>
<keyword evidence="2" id="KW-1185">Reference proteome</keyword>
<proteinExistence type="predicted"/>